<dbReference type="Proteomes" id="UP000572268">
    <property type="component" value="Unassembled WGS sequence"/>
</dbReference>
<feature type="signal peptide" evidence="1">
    <location>
        <begin position="1"/>
        <end position="19"/>
    </location>
</feature>
<reference evidence="4 5" key="1">
    <citation type="submission" date="2020-04" db="EMBL/GenBank/DDBJ databases">
        <title>Perkinsus olseni comparative genomics.</title>
        <authorList>
            <person name="Bogema D.R."/>
        </authorList>
    </citation>
    <scope>NUCLEOTIDE SEQUENCE [LARGE SCALE GENOMIC DNA]</scope>
    <source>
        <strain evidence="2">ATCC PRA-179</strain>
        <strain evidence="3">ATCC PRA-31</strain>
    </source>
</reference>
<sequence>MSTTLGYLSCILLISVVAATGTHDTWWKPAVPSSLRSLATDDTYSEPSAPTSAEGDVDSLATLLAAQVRAELSTSSTNDYLLQGLATTAADGQHPFWVLLADLVREEFGPQGLSDTELVSALASAVENGDDFSLVLPTTETTASSPSVTYGVDLSRPQAAVSGDTTNPFVRWIASIWLALTGR</sequence>
<dbReference type="EMBL" id="JABAHT010000066">
    <property type="protein sequence ID" value="KAF4666779.1"/>
    <property type="molecule type" value="Genomic_DNA"/>
</dbReference>
<keyword evidence="1" id="KW-0732">Signal</keyword>
<dbReference type="OrthoDB" id="10278389at2759"/>
<dbReference type="Proteomes" id="UP000570595">
    <property type="component" value="Unassembled WGS sequence"/>
</dbReference>
<evidence type="ECO:0000313" key="4">
    <source>
        <dbReference type="Proteomes" id="UP000570595"/>
    </source>
</evidence>
<gene>
    <name evidence="3" type="ORF">FOL46_009778</name>
    <name evidence="2" type="ORF">FOZ61_009215</name>
</gene>
<dbReference type="EMBL" id="JABANN010000093">
    <property type="protein sequence ID" value="KAF4671871.1"/>
    <property type="molecule type" value="Genomic_DNA"/>
</dbReference>
<protein>
    <submittedName>
        <fullName evidence="3">Uncharacterized protein</fullName>
    </submittedName>
</protein>
<evidence type="ECO:0000313" key="3">
    <source>
        <dbReference type="EMBL" id="KAF4671871.1"/>
    </source>
</evidence>
<accession>A0A7J6MLL3</accession>
<proteinExistence type="predicted"/>
<name>A0A7J6MLL3_PEROL</name>
<evidence type="ECO:0000313" key="2">
    <source>
        <dbReference type="EMBL" id="KAF4666779.1"/>
    </source>
</evidence>
<feature type="chain" id="PRO_5036205474" evidence="1">
    <location>
        <begin position="20"/>
        <end position="183"/>
    </location>
</feature>
<evidence type="ECO:0000313" key="5">
    <source>
        <dbReference type="Proteomes" id="UP000572268"/>
    </source>
</evidence>
<organism evidence="3 5">
    <name type="scientific">Perkinsus olseni</name>
    <name type="common">Perkinsus atlanticus</name>
    <dbReference type="NCBI Taxonomy" id="32597"/>
    <lineage>
        <taxon>Eukaryota</taxon>
        <taxon>Sar</taxon>
        <taxon>Alveolata</taxon>
        <taxon>Perkinsozoa</taxon>
        <taxon>Perkinsea</taxon>
        <taxon>Perkinsida</taxon>
        <taxon>Perkinsidae</taxon>
        <taxon>Perkinsus</taxon>
    </lineage>
</organism>
<dbReference type="AlphaFoldDB" id="A0A7J6MLL3"/>
<evidence type="ECO:0000256" key="1">
    <source>
        <dbReference type="SAM" id="SignalP"/>
    </source>
</evidence>
<comment type="caution">
    <text evidence="3">The sequence shown here is derived from an EMBL/GenBank/DDBJ whole genome shotgun (WGS) entry which is preliminary data.</text>
</comment>